<dbReference type="EMBL" id="AB171422">
    <property type="protein sequence ID" value="BAE88485.1"/>
    <property type="molecule type" value="mRNA"/>
</dbReference>
<name>I7GKC5_MACFA</name>
<protein>
    <submittedName>
        <fullName evidence="1">Macaca fascicularis brain cDNA, clone: QbsA-12015</fullName>
    </submittedName>
</protein>
<accession>I7GKC5</accession>
<sequence>MGRRRFPDLYVRGIWRHIGQINHTTLQFLLLENGENQIYFYFS</sequence>
<proteinExistence type="evidence at transcript level"/>
<dbReference type="AlphaFoldDB" id="I7GKC5"/>
<evidence type="ECO:0000313" key="1">
    <source>
        <dbReference type="EMBL" id="BAE88485.1"/>
    </source>
</evidence>
<organism evidence="1">
    <name type="scientific">Macaca fascicularis</name>
    <name type="common">Crab-eating macaque</name>
    <name type="synonym">Cynomolgus monkey</name>
    <dbReference type="NCBI Taxonomy" id="9541"/>
    <lineage>
        <taxon>Eukaryota</taxon>
        <taxon>Metazoa</taxon>
        <taxon>Chordata</taxon>
        <taxon>Craniata</taxon>
        <taxon>Vertebrata</taxon>
        <taxon>Euteleostomi</taxon>
        <taxon>Mammalia</taxon>
        <taxon>Eutheria</taxon>
        <taxon>Euarchontoglires</taxon>
        <taxon>Primates</taxon>
        <taxon>Haplorrhini</taxon>
        <taxon>Catarrhini</taxon>
        <taxon>Cercopithecidae</taxon>
        <taxon>Cercopithecinae</taxon>
        <taxon>Macaca</taxon>
    </lineage>
</organism>
<reference evidence="1" key="1">
    <citation type="journal article" date="2007" name="PLoS Biol.">
        <title>Rate of evolution in brain-expressed genes in humans and other primates.</title>
        <authorList>
            <person name="Wang H.-Y."/>
            <person name="Chien H.-C."/>
            <person name="Osada N."/>
            <person name="Hashimoto K."/>
            <person name="Sugano S."/>
            <person name="Gojobori T."/>
            <person name="Chou C.-K."/>
            <person name="Tsai S.-F."/>
            <person name="Wu C.-I."/>
            <person name="Shen C.-K.J."/>
        </authorList>
    </citation>
    <scope>NUCLEOTIDE SEQUENCE</scope>
</reference>